<dbReference type="Proteomes" id="UP000237000">
    <property type="component" value="Unassembled WGS sequence"/>
</dbReference>
<sequence length="180" mass="20997">MKFSLNMESKFRRVIITHYHKVHLFPDVEPSFFKNRTTDPHYMPIFTYSIAPLIHITCLFSHTQIPTNDYRPALQAYFQTIKYMPLANLIYAFENGTIEIFHASFKSSNAHQWLISMMQAMIGPQVHITSLFSKANACQWLISMMQVITRPDIHHRANKQAPLNKRSRDLLSNPVIVSFI</sequence>
<comment type="caution">
    <text evidence="1">The sequence shown here is derived from an EMBL/GenBank/DDBJ whole genome shotgun (WGS) entry which is preliminary data.</text>
</comment>
<dbReference type="InParanoid" id="A0A2P5ABJ2"/>
<accession>A0A2P5ABJ2</accession>
<organism evidence="1 2">
    <name type="scientific">Trema orientale</name>
    <name type="common">Charcoal tree</name>
    <name type="synonym">Celtis orientalis</name>
    <dbReference type="NCBI Taxonomy" id="63057"/>
    <lineage>
        <taxon>Eukaryota</taxon>
        <taxon>Viridiplantae</taxon>
        <taxon>Streptophyta</taxon>
        <taxon>Embryophyta</taxon>
        <taxon>Tracheophyta</taxon>
        <taxon>Spermatophyta</taxon>
        <taxon>Magnoliopsida</taxon>
        <taxon>eudicotyledons</taxon>
        <taxon>Gunneridae</taxon>
        <taxon>Pentapetalae</taxon>
        <taxon>rosids</taxon>
        <taxon>fabids</taxon>
        <taxon>Rosales</taxon>
        <taxon>Cannabaceae</taxon>
        <taxon>Trema</taxon>
    </lineage>
</organism>
<gene>
    <name evidence="1" type="ORF">TorRG33x02_354320</name>
</gene>
<proteinExistence type="predicted"/>
<dbReference type="OrthoDB" id="10513043at2759"/>
<name>A0A2P5ABJ2_TREOI</name>
<dbReference type="EMBL" id="JXTC01000978">
    <property type="protein sequence ID" value="PON33874.1"/>
    <property type="molecule type" value="Genomic_DNA"/>
</dbReference>
<reference evidence="2" key="1">
    <citation type="submission" date="2016-06" db="EMBL/GenBank/DDBJ databases">
        <title>Parallel loss of symbiosis genes in relatives of nitrogen-fixing non-legume Parasponia.</title>
        <authorList>
            <person name="Van Velzen R."/>
            <person name="Holmer R."/>
            <person name="Bu F."/>
            <person name="Rutten L."/>
            <person name="Van Zeijl A."/>
            <person name="Liu W."/>
            <person name="Santuari L."/>
            <person name="Cao Q."/>
            <person name="Sharma T."/>
            <person name="Shen D."/>
            <person name="Roswanjaya Y."/>
            <person name="Wardhani T."/>
            <person name="Kalhor M.S."/>
            <person name="Jansen J."/>
            <person name="Van den Hoogen J."/>
            <person name="Gungor B."/>
            <person name="Hartog M."/>
            <person name="Hontelez J."/>
            <person name="Verver J."/>
            <person name="Yang W.-C."/>
            <person name="Schijlen E."/>
            <person name="Repin R."/>
            <person name="Schilthuizen M."/>
            <person name="Schranz E."/>
            <person name="Heidstra R."/>
            <person name="Miyata K."/>
            <person name="Fedorova E."/>
            <person name="Kohlen W."/>
            <person name="Bisseling T."/>
            <person name="Smit S."/>
            <person name="Geurts R."/>
        </authorList>
    </citation>
    <scope>NUCLEOTIDE SEQUENCE [LARGE SCALE GENOMIC DNA]</scope>
    <source>
        <strain evidence="2">cv. RG33-2</strain>
    </source>
</reference>
<evidence type="ECO:0000313" key="1">
    <source>
        <dbReference type="EMBL" id="PON33874.1"/>
    </source>
</evidence>
<keyword evidence="2" id="KW-1185">Reference proteome</keyword>
<dbReference type="AlphaFoldDB" id="A0A2P5ABJ2"/>
<evidence type="ECO:0000313" key="2">
    <source>
        <dbReference type="Proteomes" id="UP000237000"/>
    </source>
</evidence>
<protein>
    <submittedName>
        <fullName evidence="1">Uncharacterized protein</fullName>
    </submittedName>
</protein>